<protein>
    <submittedName>
        <fullName evidence="2">Uncharacterized protein</fullName>
    </submittedName>
</protein>
<keyword evidence="1" id="KW-1133">Transmembrane helix</keyword>
<evidence type="ECO:0000256" key="1">
    <source>
        <dbReference type="SAM" id="Phobius"/>
    </source>
</evidence>
<reference evidence="2" key="1">
    <citation type="submission" date="2021-04" db="EMBL/GenBank/DDBJ databases">
        <authorList>
            <person name="Pira H."/>
            <person name="Risdian C."/>
            <person name="Wink J."/>
        </authorList>
    </citation>
    <scope>NUCLEOTIDE SEQUENCE</scope>
    <source>
        <strain evidence="2">WHY3</strain>
    </source>
</reference>
<keyword evidence="1" id="KW-0472">Membrane</keyword>
<evidence type="ECO:0000313" key="2">
    <source>
        <dbReference type="EMBL" id="MBV7269085.1"/>
    </source>
</evidence>
<evidence type="ECO:0000313" key="3">
    <source>
        <dbReference type="Proteomes" id="UP001138894"/>
    </source>
</evidence>
<feature type="transmembrane region" description="Helical" evidence="1">
    <location>
        <begin position="7"/>
        <end position="25"/>
    </location>
</feature>
<dbReference type="EMBL" id="JAGSPD010000005">
    <property type="protein sequence ID" value="MBV7269085.1"/>
    <property type="molecule type" value="Genomic_DNA"/>
</dbReference>
<comment type="caution">
    <text evidence="2">The sequence shown here is derived from an EMBL/GenBank/DDBJ whole genome shotgun (WGS) entry which is preliminary data.</text>
</comment>
<keyword evidence="1" id="KW-0812">Transmembrane</keyword>
<name>A0A9X1F834_9FLAO</name>
<dbReference type="Proteomes" id="UP001138894">
    <property type="component" value="Unassembled WGS sequence"/>
</dbReference>
<dbReference type="AlphaFoldDB" id="A0A9X1F834"/>
<proteinExistence type="predicted"/>
<organism evidence="2 3">
    <name type="scientific">Winogradskyella luteola</name>
    <dbReference type="NCBI Taxonomy" id="2828330"/>
    <lineage>
        <taxon>Bacteria</taxon>
        <taxon>Pseudomonadati</taxon>
        <taxon>Bacteroidota</taxon>
        <taxon>Flavobacteriia</taxon>
        <taxon>Flavobacteriales</taxon>
        <taxon>Flavobacteriaceae</taxon>
        <taxon>Winogradskyella</taxon>
    </lineage>
</organism>
<gene>
    <name evidence="2" type="ORF">KCG49_07785</name>
</gene>
<sequence>MTKKQKNIILVIGFVFALLICYQFAISNTLEQKQQYDTLSKEVLLSKNAPKKLSLLKQKEVYYDSLLTKYQLDGSSIQNNLLRVINAFAESNNLKVVSFLEPHITVKNDLTVKTYNFTLEGQFNDINQLVYQLEQQTKFGEIVNLHFEKKKNFRTGRYFLQAKILLKSFG</sequence>
<accession>A0A9X1F834</accession>
<keyword evidence="3" id="KW-1185">Reference proteome</keyword>
<dbReference type="RefSeq" id="WP_218545636.1">
    <property type="nucleotide sequence ID" value="NZ_JAGSPD010000005.1"/>
</dbReference>